<reference evidence="4 5" key="1">
    <citation type="journal article" date="2008" name="Science">
        <title>The Physcomitrella genome reveals evolutionary insights into the conquest of land by plants.</title>
        <authorList>
            <person name="Rensing S."/>
            <person name="Lang D."/>
            <person name="Zimmer A."/>
            <person name="Terry A."/>
            <person name="Salamov A."/>
            <person name="Shapiro H."/>
            <person name="Nishiyama T."/>
            <person name="Perroud P.-F."/>
            <person name="Lindquist E."/>
            <person name="Kamisugi Y."/>
            <person name="Tanahashi T."/>
            <person name="Sakakibara K."/>
            <person name="Fujita T."/>
            <person name="Oishi K."/>
            <person name="Shin-I T."/>
            <person name="Kuroki Y."/>
            <person name="Toyoda A."/>
            <person name="Suzuki Y."/>
            <person name="Hashimoto A."/>
            <person name="Yamaguchi K."/>
            <person name="Sugano A."/>
            <person name="Kohara Y."/>
            <person name="Fujiyama A."/>
            <person name="Anterola A."/>
            <person name="Aoki S."/>
            <person name="Ashton N."/>
            <person name="Barbazuk W.B."/>
            <person name="Barker E."/>
            <person name="Bennetzen J."/>
            <person name="Bezanilla M."/>
            <person name="Blankenship R."/>
            <person name="Cho S.H."/>
            <person name="Dutcher S."/>
            <person name="Estelle M."/>
            <person name="Fawcett J.A."/>
            <person name="Gundlach H."/>
            <person name="Hanada K."/>
            <person name="Heyl A."/>
            <person name="Hicks K.A."/>
            <person name="Hugh J."/>
            <person name="Lohr M."/>
            <person name="Mayer K."/>
            <person name="Melkozernov A."/>
            <person name="Murata T."/>
            <person name="Nelson D."/>
            <person name="Pils B."/>
            <person name="Prigge M."/>
            <person name="Reiss B."/>
            <person name="Renner T."/>
            <person name="Rombauts S."/>
            <person name="Rushton P."/>
            <person name="Sanderfoot A."/>
            <person name="Schween G."/>
            <person name="Shiu S.-H."/>
            <person name="Stueber K."/>
            <person name="Theodoulou F.L."/>
            <person name="Tu H."/>
            <person name="Van de Peer Y."/>
            <person name="Verrier P.J."/>
            <person name="Waters E."/>
            <person name="Wood A."/>
            <person name="Yang L."/>
            <person name="Cove D."/>
            <person name="Cuming A."/>
            <person name="Hasebe M."/>
            <person name="Lucas S."/>
            <person name="Mishler D.B."/>
            <person name="Reski R."/>
            <person name="Grigoriev I."/>
            <person name="Quatrano R.S."/>
            <person name="Boore J.L."/>
        </authorList>
    </citation>
    <scope>NUCLEOTIDE SEQUENCE [LARGE SCALE GENOMIC DNA]</scope>
    <source>
        <strain evidence="4 5">cv. Gransden 2004</strain>
    </source>
</reference>
<evidence type="ECO:0000256" key="3">
    <source>
        <dbReference type="SAM" id="MobiDB-lite"/>
    </source>
</evidence>
<dbReference type="InterPro" id="IPR002885">
    <property type="entry name" value="PPR_rpt"/>
</dbReference>
<dbReference type="SUPFAM" id="SSF48452">
    <property type="entry name" value="TPR-like"/>
    <property type="match status" value="1"/>
</dbReference>
<keyword evidence="1" id="KW-0677">Repeat</keyword>
<dbReference type="Pfam" id="PF13041">
    <property type="entry name" value="PPR_2"/>
    <property type="match status" value="1"/>
</dbReference>
<dbReference type="FunFam" id="1.25.40.10:FF:001552">
    <property type="entry name" value="Predicted protein"/>
    <property type="match status" value="1"/>
</dbReference>
<dbReference type="PANTHER" id="PTHR46935:SF2">
    <property type="entry name" value="PENTACOTRIPEPTIDE-REPEAT REGION OF PRORP DOMAIN-CONTAINING PROTEIN"/>
    <property type="match status" value="1"/>
</dbReference>
<dbReference type="GO" id="GO:0009507">
    <property type="term" value="C:chloroplast"/>
    <property type="evidence" value="ECO:0000318"/>
    <property type="project" value="GO_Central"/>
</dbReference>
<dbReference type="Gene3D" id="1.25.40.10">
    <property type="entry name" value="Tetratricopeptide repeat domain"/>
    <property type="match status" value="3"/>
</dbReference>
<dbReference type="PANTHER" id="PTHR46935">
    <property type="entry name" value="OS01G0674700 PROTEIN"/>
    <property type="match status" value="1"/>
</dbReference>
<evidence type="ECO:0000313" key="5">
    <source>
        <dbReference type="Proteomes" id="UP000006727"/>
    </source>
</evidence>
<feature type="repeat" description="PPR" evidence="2">
    <location>
        <begin position="835"/>
        <end position="865"/>
    </location>
</feature>
<dbReference type="GO" id="GO:0009658">
    <property type="term" value="P:chloroplast organization"/>
    <property type="evidence" value="ECO:0000318"/>
    <property type="project" value="GO_Central"/>
</dbReference>
<dbReference type="KEGG" id="ppp:112287598"/>
<organism evidence="4 5">
    <name type="scientific">Physcomitrium patens</name>
    <name type="common">Spreading-leaved earth moss</name>
    <name type="synonym">Physcomitrella patens</name>
    <dbReference type="NCBI Taxonomy" id="3218"/>
    <lineage>
        <taxon>Eukaryota</taxon>
        <taxon>Viridiplantae</taxon>
        <taxon>Streptophyta</taxon>
        <taxon>Embryophyta</taxon>
        <taxon>Bryophyta</taxon>
        <taxon>Bryophytina</taxon>
        <taxon>Bryopsida</taxon>
        <taxon>Funariidae</taxon>
        <taxon>Funariales</taxon>
        <taxon>Funariaceae</taxon>
        <taxon>Physcomitrium</taxon>
    </lineage>
</organism>
<dbReference type="OrthoDB" id="1909155at2759"/>
<evidence type="ECO:0008006" key="6">
    <source>
        <dbReference type="Google" id="ProtNLM"/>
    </source>
</evidence>
<dbReference type="GeneID" id="112287598"/>
<dbReference type="EMBL" id="ABEU02000010">
    <property type="status" value="NOT_ANNOTATED_CDS"/>
    <property type="molecule type" value="Genomic_DNA"/>
</dbReference>
<dbReference type="Pfam" id="PF01535">
    <property type="entry name" value="PPR"/>
    <property type="match status" value="2"/>
</dbReference>
<dbReference type="NCBIfam" id="TIGR00756">
    <property type="entry name" value="PPR"/>
    <property type="match status" value="4"/>
</dbReference>
<gene>
    <name evidence="4" type="primary">LOC112287598</name>
</gene>
<dbReference type="InterPro" id="IPR011990">
    <property type="entry name" value="TPR-like_helical_dom_sf"/>
</dbReference>
<keyword evidence="5" id="KW-1185">Reference proteome</keyword>
<dbReference type="FunCoup" id="A0A7I4A1N9">
    <property type="interactions" value="2398"/>
</dbReference>
<feature type="repeat" description="PPR" evidence="2">
    <location>
        <begin position="695"/>
        <end position="729"/>
    </location>
</feature>
<dbReference type="PROSITE" id="PS51375">
    <property type="entry name" value="PPR"/>
    <property type="match status" value="5"/>
</dbReference>
<feature type="compositionally biased region" description="Basic residues" evidence="3">
    <location>
        <begin position="124"/>
        <end position="141"/>
    </location>
</feature>
<dbReference type="InParanoid" id="A0A7I4A1N9"/>
<feature type="repeat" description="PPR" evidence="2">
    <location>
        <begin position="801"/>
        <end position="831"/>
    </location>
</feature>
<dbReference type="Pfam" id="PF13812">
    <property type="entry name" value="PPR_3"/>
    <property type="match status" value="1"/>
</dbReference>
<dbReference type="AlphaFoldDB" id="A0A7I4A1N9"/>
<dbReference type="Gramene" id="Pp3c10_24670V3.1">
    <property type="protein sequence ID" value="Pp3c10_24670V3.1"/>
    <property type="gene ID" value="Pp3c10_24670"/>
</dbReference>
<dbReference type="FunFam" id="1.25.40.10:FF:002295">
    <property type="entry name" value="Predicted protein"/>
    <property type="match status" value="1"/>
</dbReference>
<protein>
    <recommendedName>
        <fullName evidence="6">Pentacotripeptide-repeat region of PRORP domain-containing protein</fullName>
    </recommendedName>
</protein>
<dbReference type="RefSeq" id="XP_024386518.1">
    <property type="nucleotide sequence ID" value="XM_024530750.2"/>
</dbReference>
<evidence type="ECO:0000313" key="4">
    <source>
        <dbReference type="EnsemblPlants" id="Pp3c10_24670V3.1"/>
    </source>
</evidence>
<feature type="region of interest" description="Disordered" evidence="3">
    <location>
        <begin position="397"/>
        <end position="422"/>
    </location>
</feature>
<dbReference type="EnsemblPlants" id="Pp3c10_24670V3.1">
    <property type="protein sequence ID" value="Pp3c10_24670V3.1"/>
    <property type="gene ID" value="Pp3c10_24670"/>
</dbReference>
<reference evidence="4" key="3">
    <citation type="submission" date="2020-12" db="UniProtKB">
        <authorList>
            <consortium name="EnsemblPlants"/>
        </authorList>
    </citation>
    <scope>IDENTIFICATION</scope>
</reference>
<evidence type="ECO:0000256" key="1">
    <source>
        <dbReference type="ARBA" id="ARBA00022737"/>
    </source>
</evidence>
<name>A0A7I4A1N9_PHYPA</name>
<dbReference type="Proteomes" id="UP000006727">
    <property type="component" value="Chromosome 10"/>
</dbReference>
<feature type="region of interest" description="Disordered" evidence="3">
    <location>
        <begin position="119"/>
        <end position="150"/>
    </location>
</feature>
<accession>A0A7I4A1N9</accession>
<dbReference type="InterPro" id="IPR044645">
    <property type="entry name" value="DG1/EMB2279-like"/>
</dbReference>
<feature type="repeat" description="PPR" evidence="2">
    <location>
        <begin position="730"/>
        <end position="764"/>
    </location>
</feature>
<reference evidence="4 5" key="2">
    <citation type="journal article" date="2018" name="Plant J.">
        <title>The Physcomitrella patens chromosome-scale assembly reveals moss genome structure and evolution.</title>
        <authorList>
            <person name="Lang D."/>
            <person name="Ullrich K.K."/>
            <person name="Murat F."/>
            <person name="Fuchs J."/>
            <person name="Jenkins J."/>
            <person name="Haas F.B."/>
            <person name="Piednoel M."/>
            <person name="Gundlach H."/>
            <person name="Van Bel M."/>
            <person name="Meyberg R."/>
            <person name="Vives C."/>
            <person name="Morata J."/>
            <person name="Symeonidi A."/>
            <person name="Hiss M."/>
            <person name="Muchero W."/>
            <person name="Kamisugi Y."/>
            <person name="Saleh O."/>
            <person name="Blanc G."/>
            <person name="Decker E.L."/>
            <person name="van Gessel N."/>
            <person name="Grimwood J."/>
            <person name="Hayes R.D."/>
            <person name="Graham S.W."/>
            <person name="Gunter L.E."/>
            <person name="McDaniel S.F."/>
            <person name="Hoernstein S.N.W."/>
            <person name="Larsson A."/>
            <person name="Li F.W."/>
            <person name="Perroud P.F."/>
            <person name="Phillips J."/>
            <person name="Ranjan P."/>
            <person name="Rokshar D.S."/>
            <person name="Rothfels C.J."/>
            <person name="Schneider L."/>
            <person name="Shu S."/>
            <person name="Stevenson D.W."/>
            <person name="Thummler F."/>
            <person name="Tillich M."/>
            <person name="Villarreal Aguilar J.C."/>
            <person name="Widiez T."/>
            <person name="Wong G.K."/>
            <person name="Wymore A."/>
            <person name="Zhang Y."/>
            <person name="Zimmer A.D."/>
            <person name="Quatrano R.S."/>
            <person name="Mayer K.F.X."/>
            <person name="Goodstein D."/>
            <person name="Casacuberta J.M."/>
            <person name="Vandepoele K."/>
            <person name="Reski R."/>
            <person name="Cuming A.C."/>
            <person name="Tuskan G.A."/>
            <person name="Maumus F."/>
            <person name="Salse J."/>
            <person name="Schmutz J."/>
            <person name="Rensing S.A."/>
        </authorList>
    </citation>
    <scope>NUCLEOTIDE SEQUENCE [LARGE SCALE GENOMIC DNA]</scope>
    <source>
        <strain evidence="4 5">cv. Gransden 2004</strain>
    </source>
</reference>
<sequence length="1086" mass="122504">MSFHILTPQPQSLELDPLLRIAVVISHSYSHIRVPLAFAACGVEHSSWSFSLWAFRLVSKFTMELRASIRALSFCNAFGVSFGNPWGNGIAASHSAGRVFLPIVSQAVQLKRSPSVAEITPKQLQRRQKKQEWRRKQRRMRRVTEQERHENKNLVRNDRGAVQSEVEIEVEEEQAGEITLISKFEEEFAMRVRDTANCIEPSTTETSDINEGELAVNSSRFREDSHSVNEGSLDEVEFESVAPNDWLLAHERRSNGDVDNSGKYTEEIVENSYVCNDGVRLNDGGIDDVGSRSNFYIEENGSRSLGINEDGSLGVQRKERNLYMEIPVVAQNIELSSNDNGNMTEENSSVINVHYENVEENSPVRSCNRSQLHFIENSLNKHTSIKVAGISSRSHNNAFSTCSGRKMRDRNKTDASTASEEACCQEGSSSALERMDLRVNPKTSGRKQNIVGQCTIDGRKGEPLATLLDKQLGDSLPTHGVHEELHEDATSRVWRLPANERKHLERLVEELTKVGKKQTFLLSRLMHGSRVKWTNGHLIELVKMLGVHNDWRKAMEVVHWVHCREHFGHCRSRYVYTTLLAVLGKCLRPVEALNVFNVMREDHSTYPDIAAYHSIAVTLGKAGHLTQLLHLIESLRQESMKKRARGIPLQLSWKGSLEPDIVIYNAVINACGPHREWEGAEWALQQIKFSRITPDSITYDLAIEVMVKSGQYDKAWKYYELMEREGFLPSGKTFKALVEALGTTGEVDRAMEMVEDMESRGVSECAGVYYALASALCTAGRLSEALVQVAKLANHPSKKPDVITFTCLIQTCEKAGRWQDAITLFNRMQYVCSPNVGTYNTMIALYGRLRMFEEARNMFEFVKEGKGIDSRSTPADSRLSPTAHTYESMLGACAACEHWDYFEVVLQEYRTSGFQLDRRRHLWFMSPIVKAGQERLIDLVACLLQRPNEPPNAEFYRVLLPLLSMHGRYTLVLNYLSVALEQGVVLNTAEWSSIVGKALEQLPMADAKNFFCANVTAVKVNDNKLVKQLLQCLISVGAETKARNIVTSLGLQLSEFAPDKHDSRLVMQEEENISSILENKPDQILT</sequence>
<feature type="repeat" description="PPR" evidence="2">
    <location>
        <begin position="660"/>
        <end position="694"/>
    </location>
</feature>
<proteinExistence type="predicted"/>
<evidence type="ECO:0000256" key="2">
    <source>
        <dbReference type="PROSITE-ProRule" id="PRU00708"/>
    </source>
</evidence>